<sequence>MMTPLLGVGHSVPCPVHAYVSPSCVPEPRARARPSRGLARTVPVPVCGRLGSSSSFFSLEAALREGAGWCLPALPSAGPLVAEKAAKPVPTSEPPFSRWACVSVFLATPPCTFLGKPWLPIEEAIAVSQTEWGLEPLTRRSDNLGLHSRSELLSQHPWLLKSQ</sequence>
<dbReference type="EMBL" id="JABVXQ010000004">
    <property type="protein sequence ID" value="KAF6114606.1"/>
    <property type="molecule type" value="Genomic_DNA"/>
</dbReference>
<evidence type="ECO:0000313" key="1">
    <source>
        <dbReference type="EMBL" id="KAF6114606.1"/>
    </source>
</evidence>
<dbReference type="AlphaFoldDB" id="A0A834EF73"/>
<comment type="caution">
    <text evidence="1">The sequence shown here is derived from an EMBL/GenBank/DDBJ whole genome shotgun (WGS) entry which is preliminary data.</text>
</comment>
<proteinExistence type="predicted"/>
<protein>
    <submittedName>
        <fullName evidence="1">Uncharacterized protein</fullName>
    </submittedName>
</protein>
<organism evidence="1 2">
    <name type="scientific">Phyllostomus discolor</name>
    <name type="common">pale spear-nosed bat</name>
    <dbReference type="NCBI Taxonomy" id="89673"/>
    <lineage>
        <taxon>Eukaryota</taxon>
        <taxon>Metazoa</taxon>
        <taxon>Chordata</taxon>
        <taxon>Craniata</taxon>
        <taxon>Vertebrata</taxon>
        <taxon>Euteleostomi</taxon>
        <taxon>Mammalia</taxon>
        <taxon>Eutheria</taxon>
        <taxon>Laurasiatheria</taxon>
        <taxon>Chiroptera</taxon>
        <taxon>Yangochiroptera</taxon>
        <taxon>Phyllostomidae</taxon>
        <taxon>Phyllostominae</taxon>
        <taxon>Phyllostomus</taxon>
    </lineage>
</organism>
<name>A0A834EF73_9CHIR</name>
<gene>
    <name evidence="1" type="ORF">HJG60_010571</name>
</gene>
<dbReference type="Proteomes" id="UP000664940">
    <property type="component" value="Unassembled WGS sequence"/>
</dbReference>
<reference evidence="1 2" key="1">
    <citation type="journal article" date="2020" name="Nature">
        <title>Six reference-quality genomes reveal evolution of bat adaptations.</title>
        <authorList>
            <person name="Jebb D."/>
            <person name="Huang Z."/>
            <person name="Pippel M."/>
            <person name="Hughes G.M."/>
            <person name="Lavrichenko K."/>
            <person name="Devanna P."/>
            <person name="Winkler S."/>
            <person name="Jermiin L.S."/>
            <person name="Skirmuntt E.C."/>
            <person name="Katzourakis A."/>
            <person name="Burkitt-Gray L."/>
            <person name="Ray D.A."/>
            <person name="Sullivan K.A.M."/>
            <person name="Roscito J.G."/>
            <person name="Kirilenko B.M."/>
            <person name="Davalos L.M."/>
            <person name="Corthals A.P."/>
            <person name="Power M.L."/>
            <person name="Jones G."/>
            <person name="Ransome R.D."/>
            <person name="Dechmann D.K.N."/>
            <person name="Locatelli A.G."/>
            <person name="Puechmaille S.J."/>
            <person name="Fedrigo O."/>
            <person name="Jarvis E.D."/>
            <person name="Hiller M."/>
            <person name="Vernes S.C."/>
            <person name="Myers E.W."/>
            <person name="Teeling E.C."/>
        </authorList>
    </citation>
    <scope>NUCLEOTIDE SEQUENCE [LARGE SCALE GENOMIC DNA]</scope>
    <source>
        <strain evidence="1">Bat1K_MPI-CBG_1</strain>
    </source>
</reference>
<evidence type="ECO:0000313" key="2">
    <source>
        <dbReference type="Proteomes" id="UP000664940"/>
    </source>
</evidence>
<accession>A0A834EF73</accession>